<evidence type="ECO:0000256" key="3">
    <source>
        <dbReference type="ARBA" id="ARBA00022884"/>
    </source>
</evidence>
<comment type="subunit">
    <text evidence="7">Part of the 50S ribosomal subunit. Forms a cluster with proteins L14 and L19.</text>
</comment>
<dbReference type="SUPFAM" id="SSF50447">
    <property type="entry name" value="Translation proteins"/>
    <property type="match status" value="1"/>
</dbReference>
<dbReference type="EMBL" id="MGDX01000036">
    <property type="protein sequence ID" value="OGL70110.1"/>
    <property type="molecule type" value="Genomic_DNA"/>
</dbReference>
<dbReference type="GO" id="GO:0019843">
    <property type="term" value="F:rRNA binding"/>
    <property type="evidence" value="ECO:0007669"/>
    <property type="project" value="UniProtKB-UniRule"/>
</dbReference>
<dbReference type="AlphaFoldDB" id="A0A1F7TVP9"/>
<evidence type="ECO:0000313" key="8">
    <source>
        <dbReference type="EMBL" id="OGL70110.1"/>
    </source>
</evidence>
<organism evidence="8 9">
    <name type="scientific">Candidatus Uhrbacteria bacterium RIFCSPHIGHO2_02_FULL_53_13</name>
    <dbReference type="NCBI Taxonomy" id="1802389"/>
    <lineage>
        <taxon>Bacteria</taxon>
        <taxon>Candidatus Uhriibacteriota</taxon>
    </lineage>
</organism>
<dbReference type="Gene3D" id="2.40.30.10">
    <property type="entry name" value="Translation factors"/>
    <property type="match status" value="2"/>
</dbReference>
<keyword evidence="5 7" id="KW-0687">Ribonucleoprotein</keyword>
<accession>A0A1F7TVP9</accession>
<keyword evidence="2 7" id="KW-0699">rRNA-binding</keyword>
<dbReference type="GO" id="GO:0006412">
    <property type="term" value="P:translation"/>
    <property type="evidence" value="ECO:0007669"/>
    <property type="project" value="UniProtKB-UniRule"/>
</dbReference>
<comment type="caution">
    <text evidence="8">The sequence shown here is derived from an EMBL/GenBank/DDBJ whole genome shotgun (WGS) entry which is preliminary data.</text>
</comment>
<protein>
    <recommendedName>
        <fullName evidence="6 7">Large ribosomal subunit protein uL3</fullName>
    </recommendedName>
</protein>
<dbReference type="PANTHER" id="PTHR11229">
    <property type="entry name" value="50S RIBOSOMAL PROTEIN L3"/>
    <property type="match status" value="1"/>
</dbReference>
<evidence type="ECO:0000256" key="2">
    <source>
        <dbReference type="ARBA" id="ARBA00022730"/>
    </source>
</evidence>
<sequence>MKAIIGKKIGMTQLFREDGTVVPVTLVQAMPNVVTQVKTLDRDGYCAVQLATGSKKRVAKAQAVAWKNLGTFDEVREFRADDTDMSVGATVDVSAFTVGEKVHVIGTSKGRGFQGVVRRHGFHGHPKTHGTKDQVRMSGSVGAGGPQHVFKGVRMAGQMGNQRVTVKNLEVAQVRVEEHILALKGAIPGSRNSTVLIQAVA</sequence>
<evidence type="ECO:0000256" key="4">
    <source>
        <dbReference type="ARBA" id="ARBA00022980"/>
    </source>
</evidence>
<evidence type="ECO:0000313" key="9">
    <source>
        <dbReference type="Proteomes" id="UP000177097"/>
    </source>
</evidence>
<dbReference type="HAMAP" id="MF_01325_B">
    <property type="entry name" value="Ribosomal_uL3_B"/>
    <property type="match status" value="1"/>
</dbReference>
<evidence type="ECO:0000256" key="6">
    <source>
        <dbReference type="ARBA" id="ARBA00035243"/>
    </source>
</evidence>
<evidence type="ECO:0000256" key="7">
    <source>
        <dbReference type="HAMAP-Rule" id="MF_01325"/>
    </source>
</evidence>
<dbReference type="FunFam" id="2.40.30.10:FF:000004">
    <property type="entry name" value="50S ribosomal protein L3"/>
    <property type="match status" value="1"/>
</dbReference>
<name>A0A1F7TVP9_9BACT</name>
<dbReference type="NCBIfam" id="TIGR03625">
    <property type="entry name" value="L3_bact"/>
    <property type="match status" value="1"/>
</dbReference>
<comment type="function">
    <text evidence="7">One of the primary rRNA binding proteins, it binds directly near the 3'-end of the 23S rRNA, where it nucleates assembly of the 50S subunit.</text>
</comment>
<evidence type="ECO:0000256" key="5">
    <source>
        <dbReference type="ARBA" id="ARBA00023274"/>
    </source>
</evidence>
<keyword evidence="3 7" id="KW-0694">RNA-binding</keyword>
<dbReference type="Proteomes" id="UP000177097">
    <property type="component" value="Unassembled WGS sequence"/>
</dbReference>
<comment type="similarity">
    <text evidence="1 7">Belongs to the universal ribosomal protein uL3 family.</text>
</comment>
<dbReference type="PANTHER" id="PTHR11229:SF16">
    <property type="entry name" value="LARGE RIBOSOMAL SUBUNIT PROTEIN UL3C"/>
    <property type="match status" value="1"/>
</dbReference>
<dbReference type="InterPro" id="IPR019927">
    <property type="entry name" value="Ribosomal_uL3_bac/org-type"/>
</dbReference>
<dbReference type="InterPro" id="IPR009000">
    <property type="entry name" value="Transl_B-barrel_sf"/>
</dbReference>
<evidence type="ECO:0000256" key="1">
    <source>
        <dbReference type="ARBA" id="ARBA00006540"/>
    </source>
</evidence>
<dbReference type="InterPro" id="IPR000597">
    <property type="entry name" value="Ribosomal_uL3"/>
</dbReference>
<gene>
    <name evidence="7" type="primary">rplC</name>
    <name evidence="8" type="ORF">A3C17_03505</name>
</gene>
<dbReference type="GO" id="GO:0003735">
    <property type="term" value="F:structural constituent of ribosome"/>
    <property type="evidence" value="ECO:0007669"/>
    <property type="project" value="UniProtKB-UniRule"/>
</dbReference>
<proteinExistence type="inferred from homology"/>
<dbReference type="GO" id="GO:0022625">
    <property type="term" value="C:cytosolic large ribosomal subunit"/>
    <property type="evidence" value="ECO:0007669"/>
    <property type="project" value="TreeGrafter"/>
</dbReference>
<dbReference type="Pfam" id="PF00297">
    <property type="entry name" value="Ribosomal_L3"/>
    <property type="match status" value="1"/>
</dbReference>
<keyword evidence="4 7" id="KW-0689">Ribosomal protein</keyword>
<reference evidence="8 9" key="1">
    <citation type="journal article" date="2016" name="Nat. Commun.">
        <title>Thousands of microbial genomes shed light on interconnected biogeochemical processes in an aquifer system.</title>
        <authorList>
            <person name="Anantharaman K."/>
            <person name="Brown C.T."/>
            <person name="Hug L.A."/>
            <person name="Sharon I."/>
            <person name="Castelle C.J."/>
            <person name="Probst A.J."/>
            <person name="Thomas B.C."/>
            <person name="Singh A."/>
            <person name="Wilkins M.J."/>
            <person name="Karaoz U."/>
            <person name="Brodie E.L."/>
            <person name="Williams K.H."/>
            <person name="Hubbard S.S."/>
            <person name="Banfield J.F."/>
        </authorList>
    </citation>
    <scope>NUCLEOTIDE SEQUENCE [LARGE SCALE GENOMIC DNA]</scope>
</reference>
<dbReference type="STRING" id="1802389.A3C17_03505"/>